<reference evidence="1 2" key="1">
    <citation type="submission" date="2017-04" db="EMBL/GenBank/DDBJ databases">
        <title>Novel microbial lineages endemic to geothermal iron-oxide mats fill important gaps in the evolutionary history of Archaea.</title>
        <authorList>
            <person name="Jay Z.J."/>
            <person name="Beam J.P."/>
            <person name="Dlakic M."/>
            <person name="Rusch D.B."/>
            <person name="Kozubal M.A."/>
            <person name="Inskeep W.P."/>
        </authorList>
    </citation>
    <scope>NUCLEOTIDE SEQUENCE [LARGE SCALE GENOMIC DNA]</scope>
    <source>
        <strain evidence="1">OSP_D</strain>
    </source>
</reference>
<comment type="caution">
    <text evidence="1">The sequence shown here is derived from an EMBL/GenBank/DDBJ whole genome shotgun (WGS) entry which is preliminary data.</text>
</comment>
<evidence type="ECO:0000313" key="2">
    <source>
        <dbReference type="Proteomes" id="UP000240322"/>
    </source>
</evidence>
<accession>A0A2R6A9L7</accession>
<protein>
    <submittedName>
        <fullName evidence="1">Uncharacterized protein</fullName>
    </submittedName>
</protein>
<name>A0A2R6A9L7_9ARCH</name>
<dbReference type="AlphaFoldDB" id="A0A2R6A9L7"/>
<dbReference type="Proteomes" id="UP000240322">
    <property type="component" value="Unassembled WGS sequence"/>
</dbReference>
<gene>
    <name evidence="1" type="ORF">B9Q03_13635</name>
</gene>
<dbReference type="EMBL" id="NEXE01000323">
    <property type="protein sequence ID" value="PSN83122.1"/>
    <property type="molecule type" value="Genomic_DNA"/>
</dbReference>
<sequence length="91" mass="10511">MTIYGGIQQTCEQLLIPSEPLERDWGDGSGGNPRNINAYMEKPLIHDFDHFGFKERFQYRFLFIYGDCELPTPEGGSFLNHHPTMPTTYQP</sequence>
<organism evidence="1 2">
    <name type="scientific">Candidatus Marsarchaeota G2 archaeon OSP_D</name>
    <dbReference type="NCBI Taxonomy" id="1978157"/>
    <lineage>
        <taxon>Archaea</taxon>
        <taxon>Candidatus Marsarchaeota</taxon>
        <taxon>Candidatus Marsarchaeota group 2</taxon>
    </lineage>
</organism>
<evidence type="ECO:0000313" key="1">
    <source>
        <dbReference type="EMBL" id="PSN83122.1"/>
    </source>
</evidence>
<proteinExistence type="predicted"/>